<keyword evidence="6 7" id="KW-0998">Cell outer membrane</keyword>
<dbReference type="FunFam" id="2.170.130.10:FF:000003">
    <property type="entry name" value="SusC/RagA family TonB-linked outer membrane protein"/>
    <property type="match status" value="1"/>
</dbReference>
<feature type="chain" id="PRO_5009907729" evidence="9">
    <location>
        <begin position="30"/>
        <end position="1121"/>
    </location>
</feature>
<dbReference type="Pfam" id="PF07715">
    <property type="entry name" value="Plug"/>
    <property type="match status" value="1"/>
</dbReference>
<evidence type="ECO:0000256" key="5">
    <source>
        <dbReference type="ARBA" id="ARBA00023136"/>
    </source>
</evidence>
<dbReference type="RefSeq" id="WP_073227045.1">
    <property type="nucleotide sequence ID" value="NZ_FQUQ01000001.1"/>
</dbReference>
<evidence type="ECO:0000313" key="11">
    <source>
        <dbReference type="EMBL" id="SHE55435.1"/>
    </source>
</evidence>
<keyword evidence="4 7" id="KW-0812">Transmembrane</keyword>
<proteinExistence type="inferred from homology"/>
<dbReference type="Gene3D" id="2.60.40.1120">
    <property type="entry name" value="Carboxypeptidase-like, regulatory domain"/>
    <property type="match status" value="1"/>
</dbReference>
<dbReference type="InterPro" id="IPR036942">
    <property type="entry name" value="Beta-barrel_TonB_sf"/>
</dbReference>
<sequence length="1121" mass="122279">MQFKLMLFTKSVFRTAVFILLCCFSTAAAGFAQVTLALKNTPLTKVFKEIQKQSGYEFLANYEMLEKAGNVSINVNKVSAKEAVELSLKGKGLGYELKHKVFVITPLAAPAKANTPVSQLTIEGRVVDEKSEPLPGATIVLTELRRSVSANENGKFVLAEAQVGHHLQISCIGYETKTVTIQDSKPLLIVLQESTQKLKEVVLVGYGQQKKINLTGSISTVTDKELNENRSSPAVSDMLAGRISGLYVQKSSGAPGAGSDLKIRGLSTFNNSSPLVVVDGIPGRNIDDLNPADIQAVSVLKDAAAIAVYGARASNGVILVTTKKGLPGKPEITFASNLINQVPTQVYKRVNSYEYAMIQNEALRNEQSYNPALGMGYTPEQLQFFKDGSDPNRYPNTDWFKTLTKSSVLQANYNLSASGGNEDTRYFVSVGYVKNDGIVPIEAYKRWNLRSNLSATITPRLKLDLNLAGIFVKQDGQDLYGGSYIMKQIYGTPPIRANQFSNGLYAQVPEQRGNAYLQSIGRGGFNTLSSNTFNSTLSLQYELPGIKGLFAKGTAAYDKGYSFGKSFTVPYDVYTINSAGNYAKAASSPTSPALSESFGQPQALTLEGSLRYEQEYGAHHVSGLLLYTQTASTQNNFSTQRREFVSGTLPELNLGDPTQTSNSGTGSQSARQGLVGRLTYDYNSRYLLEVNFRYDGSDIFPPGHRFGFFPSFSGGWVLSEEPFYKELVKGLDFVKIRGSWGQLGNDRVAPYQFLSTYNLVGSPYYGGGYTFGGANPVFYKSLQTGVLPNPSFTWERAVMTNIGLEAHFKGKLLTLEFDYFRKRTKDILAAPALQVPSVIGLGLPDYNNGIVDNSGLEITLGHNNTLGNFSYYVQGNVSFNHNKIVSFPESMSTPAWQKITGTSVASYSVVDPLVGRLGYRSKGLYQNAAGISSGATPLYNTVAPGDINYVDVDNDGVISPNDRVVLGERFFPGTQYGVRFGGSYKGLELNVLMQGSGNVEAYNSTVNSRVGLSGSSQLLEHWTPENTNAGFPRLWSNYQNNAEVSDYWIVNASYLRLKNIELAYNFPKAMLQKIGVKGLKISVSGNNLLTFTNFKLFDPEAAGQITDPLMKSYAAGISLQL</sequence>
<name>A0A1M4UFG2_9SPHI</name>
<dbReference type="OrthoDB" id="9768177at2"/>
<dbReference type="SUPFAM" id="SSF49464">
    <property type="entry name" value="Carboxypeptidase regulatory domain-like"/>
    <property type="match status" value="1"/>
</dbReference>
<evidence type="ECO:0000256" key="4">
    <source>
        <dbReference type="ARBA" id="ARBA00022692"/>
    </source>
</evidence>
<feature type="compositionally biased region" description="Low complexity" evidence="8">
    <location>
        <begin position="658"/>
        <end position="669"/>
    </location>
</feature>
<feature type="domain" description="TonB-dependent receptor plug" evidence="10">
    <location>
        <begin position="211"/>
        <end position="317"/>
    </location>
</feature>
<dbReference type="NCBIfam" id="TIGR04057">
    <property type="entry name" value="SusC_RagA_signa"/>
    <property type="match status" value="1"/>
</dbReference>
<evidence type="ECO:0000256" key="3">
    <source>
        <dbReference type="ARBA" id="ARBA00022452"/>
    </source>
</evidence>
<dbReference type="NCBIfam" id="TIGR04056">
    <property type="entry name" value="OMP_RagA_SusC"/>
    <property type="match status" value="1"/>
</dbReference>
<keyword evidence="5 7" id="KW-0472">Membrane</keyword>
<reference evidence="12" key="1">
    <citation type="submission" date="2016-11" db="EMBL/GenBank/DDBJ databases">
        <authorList>
            <person name="Varghese N."/>
            <person name="Submissions S."/>
        </authorList>
    </citation>
    <scope>NUCLEOTIDE SEQUENCE [LARGE SCALE GENOMIC DNA]</scope>
    <source>
        <strain evidence="12">DSM 16990</strain>
    </source>
</reference>
<protein>
    <submittedName>
        <fullName evidence="11">TonB-linked outer membrane protein, SusC/RagA family</fullName>
    </submittedName>
</protein>
<dbReference type="Pfam" id="PF13715">
    <property type="entry name" value="CarbopepD_reg_2"/>
    <property type="match status" value="1"/>
</dbReference>
<dbReference type="SUPFAM" id="SSF56935">
    <property type="entry name" value="Porins"/>
    <property type="match status" value="1"/>
</dbReference>
<evidence type="ECO:0000256" key="2">
    <source>
        <dbReference type="ARBA" id="ARBA00022448"/>
    </source>
</evidence>
<dbReference type="STRING" id="288992.SAMN04488522_101539"/>
<dbReference type="Proteomes" id="UP000184287">
    <property type="component" value="Unassembled WGS sequence"/>
</dbReference>
<dbReference type="InterPro" id="IPR023997">
    <property type="entry name" value="TonB-dep_OMP_SusC/RagA_CS"/>
</dbReference>
<dbReference type="InterPro" id="IPR039426">
    <property type="entry name" value="TonB-dep_rcpt-like"/>
</dbReference>
<dbReference type="GO" id="GO:0009279">
    <property type="term" value="C:cell outer membrane"/>
    <property type="evidence" value="ECO:0007669"/>
    <property type="project" value="UniProtKB-SubCell"/>
</dbReference>
<evidence type="ECO:0000256" key="8">
    <source>
        <dbReference type="SAM" id="MobiDB-lite"/>
    </source>
</evidence>
<dbReference type="InterPro" id="IPR012910">
    <property type="entry name" value="Plug_dom"/>
</dbReference>
<evidence type="ECO:0000313" key="12">
    <source>
        <dbReference type="Proteomes" id="UP000184287"/>
    </source>
</evidence>
<evidence type="ECO:0000256" key="1">
    <source>
        <dbReference type="ARBA" id="ARBA00004571"/>
    </source>
</evidence>
<dbReference type="Gene3D" id="2.40.170.20">
    <property type="entry name" value="TonB-dependent receptor, beta-barrel domain"/>
    <property type="match status" value="1"/>
</dbReference>
<keyword evidence="2 7" id="KW-0813">Transport</keyword>
<gene>
    <name evidence="11" type="ORF">SAMN04488522_101539</name>
</gene>
<evidence type="ECO:0000256" key="7">
    <source>
        <dbReference type="PROSITE-ProRule" id="PRU01360"/>
    </source>
</evidence>
<keyword evidence="12" id="KW-1185">Reference proteome</keyword>
<keyword evidence="9" id="KW-0732">Signal</keyword>
<feature type="region of interest" description="Disordered" evidence="8">
    <location>
        <begin position="649"/>
        <end position="670"/>
    </location>
</feature>
<dbReference type="InterPro" id="IPR008969">
    <property type="entry name" value="CarboxyPept-like_regulatory"/>
</dbReference>
<organism evidence="11 12">
    <name type="scientific">Pedobacter caeni</name>
    <dbReference type="NCBI Taxonomy" id="288992"/>
    <lineage>
        <taxon>Bacteria</taxon>
        <taxon>Pseudomonadati</taxon>
        <taxon>Bacteroidota</taxon>
        <taxon>Sphingobacteriia</taxon>
        <taxon>Sphingobacteriales</taxon>
        <taxon>Sphingobacteriaceae</taxon>
        <taxon>Pedobacter</taxon>
    </lineage>
</organism>
<accession>A0A1M4UFG2</accession>
<dbReference type="EMBL" id="FQUQ01000001">
    <property type="protein sequence ID" value="SHE55435.1"/>
    <property type="molecule type" value="Genomic_DNA"/>
</dbReference>
<dbReference type="InterPro" id="IPR023996">
    <property type="entry name" value="TonB-dep_OMP_SusC/RagA"/>
</dbReference>
<dbReference type="InterPro" id="IPR037066">
    <property type="entry name" value="Plug_dom_sf"/>
</dbReference>
<evidence type="ECO:0000259" key="10">
    <source>
        <dbReference type="Pfam" id="PF07715"/>
    </source>
</evidence>
<dbReference type="PROSITE" id="PS52016">
    <property type="entry name" value="TONB_DEPENDENT_REC_3"/>
    <property type="match status" value="1"/>
</dbReference>
<feature type="signal peptide" evidence="9">
    <location>
        <begin position="1"/>
        <end position="29"/>
    </location>
</feature>
<evidence type="ECO:0000256" key="9">
    <source>
        <dbReference type="SAM" id="SignalP"/>
    </source>
</evidence>
<comment type="subcellular location">
    <subcellularLocation>
        <location evidence="1 7">Cell outer membrane</location>
        <topology evidence="1 7">Multi-pass membrane protein</topology>
    </subcellularLocation>
</comment>
<comment type="similarity">
    <text evidence="7">Belongs to the TonB-dependent receptor family.</text>
</comment>
<dbReference type="Gene3D" id="2.170.130.10">
    <property type="entry name" value="TonB-dependent receptor, plug domain"/>
    <property type="match status" value="1"/>
</dbReference>
<keyword evidence="3 7" id="KW-1134">Transmembrane beta strand</keyword>
<evidence type="ECO:0000256" key="6">
    <source>
        <dbReference type="ARBA" id="ARBA00023237"/>
    </source>
</evidence>
<dbReference type="AlphaFoldDB" id="A0A1M4UFG2"/>